<reference evidence="4" key="1">
    <citation type="journal article" date="2024" name="IScience">
        <title>Strigolactones Initiate the Formation of Haustorium-like Structures in Castilleja.</title>
        <authorList>
            <person name="Buerger M."/>
            <person name="Peterson D."/>
            <person name="Chory J."/>
        </authorList>
    </citation>
    <scope>NUCLEOTIDE SEQUENCE [LARGE SCALE GENOMIC DNA]</scope>
</reference>
<dbReference type="SUPFAM" id="SSF50249">
    <property type="entry name" value="Nucleic acid-binding proteins"/>
    <property type="match status" value="2"/>
</dbReference>
<feature type="compositionally biased region" description="Low complexity" evidence="1">
    <location>
        <begin position="362"/>
        <end position="388"/>
    </location>
</feature>
<protein>
    <recommendedName>
        <fullName evidence="2">Replication factor A C-terminal domain-containing protein</fullName>
    </recommendedName>
</protein>
<dbReference type="PANTHER" id="PTHR47165">
    <property type="entry name" value="OS03G0429900 PROTEIN"/>
    <property type="match status" value="1"/>
</dbReference>
<evidence type="ECO:0000313" key="4">
    <source>
        <dbReference type="Proteomes" id="UP001632038"/>
    </source>
</evidence>
<keyword evidence="4" id="KW-1185">Reference proteome</keyword>
<dbReference type="InterPro" id="IPR012340">
    <property type="entry name" value="NA-bd_OB-fold"/>
</dbReference>
<evidence type="ECO:0000256" key="1">
    <source>
        <dbReference type="SAM" id="MobiDB-lite"/>
    </source>
</evidence>
<dbReference type="InterPro" id="IPR013955">
    <property type="entry name" value="Rep_factor-A_C"/>
</dbReference>
<name>A0ABD3EKS8_9LAMI</name>
<dbReference type="Pfam" id="PF08646">
    <property type="entry name" value="Rep_fac-A_C"/>
    <property type="match status" value="1"/>
</dbReference>
<sequence length="388" mass="44257">MTCQRVRDIKERQKNGIIEIRVLKKWISKGKKEELCYQFVDAYGDGIEATADVMHIEHFDSIIKLESCYKLSGYIAVGAQTYMATVDHPASLVIGQKARFDPAPELSLPTIYFNFATYDMLKRRIKDTRLLTETKKSDVEITLWPEKTHLIGDNVIPGDIVAITSTMVTEHNGRLQLESTYLTNALINPDVPETIDHVNRLKALPIVEPSTRIEPTTTIAVLKLRSQQNAQNFTWKATIKHIHEDRGWCYVLCLKCSNKLYPKQDNDELTFVCKDDDEITPNFRYCVNATIEDTTGNADTVFFNESMQAIVNISRKDMVTKHAETSNPKIVSPLLKSITGTTRLLHLTLKPDGQIVVNSVSPQQPRRNQQAQQQEHQHFLQQHQLPKQ</sequence>
<feature type="region of interest" description="Disordered" evidence="1">
    <location>
        <begin position="361"/>
        <end position="388"/>
    </location>
</feature>
<evidence type="ECO:0000313" key="3">
    <source>
        <dbReference type="EMBL" id="KAL3655037.1"/>
    </source>
</evidence>
<dbReference type="AlphaFoldDB" id="A0ABD3EKS8"/>
<feature type="domain" description="Replication factor A C-terminal" evidence="2">
    <location>
        <begin position="233"/>
        <end position="348"/>
    </location>
</feature>
<accession>A0ABD3EKS8</accession>
<dbReference type="Proteomes" id="UP001632038">
    <property type="component" value="Unassembled WGS sequence"/>
</dbReference>
<organism evidence="3 4">
    <name type="scientific">Castilleja foliolosa</name>
    <dbReference type="NCBI Taxonomy" id="1961234"/>
    <lineage>
        <taxon>Eukaryota</taxon>
        <taxon>Viridiplantae</taxon>
        <taxon>Streptophyta</taxon>
        <taxon>Embryophyta</taxon>
        <taxon>Tracheophyta</taxon>
        <taxon>Spermatophyta</taxon>
        <taxon>Magnoliopsida</taxon>
        <taxon>eudicotyledons</taxon>
        <taxon>Gunneridae</taxon>
        <taxon>Pentapetalae</taxon>
        <taxon>asterids</taxon>
        <taxon>lamiids</taxon>
        <taxon>Lamiales</taxon>
        <taxon>Orobanchaceae</taxon>
        <taxon>Pedicularideae</taxon>
        <taxon>Castillejinae</taxon>
        <taxon>Castilleja</taxon>
    </lineage>
</organism>
<proteinExistence type="predicted"/>
<dbReference type="PANTHER" id="PTHR47165:SF4">
    <property type="entry name" value="OS03G0429900 PROTEIN"/>
    <property type="match status" value="1"/>
</dbReference>
<dbReference type="Gene3D" id="2.40.50.140">
    <property type="entry name" value="Nucleic acid-binding proteins"/>
    <property type="match status" value="3"/>
</dbReference>
<comment type="caution">
    <text evidence="3">The sequence shown here is derived from an EMBL/GenBank/DDBJ whole genome shotgun (WGS) entry which is preliminary data.</text>
</comment>
<evidence type="ECO:0000259" key="2">
    <source>
        <dbReference type="Pfam" id="PF08646"/>
    </source>
</evidence>
<gene>
    <name evidence="3" type="ORF">CASFOL_000823</name>
</gene>
<dbReference type="EMBL" id="JAVIJP010000002">
    <property type="protein sequence ID" value="KAL3655037.1"/>
    <property type="molecule type" value="Genomic_DNA"/>
</dbReference>